<gene>
    <name evidence="1" type="ORF">J2S20_001724</name>
</gene>
<protein>
    <recommendedName>
        <fullName evidence="3">RadC-like JAB domain-containing protein</fullName>
    </recommendedName>
</protein>
<accession>A0AAE3VB09</accession>
<dbReference type="AlphaFoldDB" id="A0AAE3VB09"/>
<keyword evidence="2" id="KW-1185">Reference proteome</keyword>
<dbReference type="Proteomes" id="UP001241537">
    <property type="component" value="Unassembled WGS sequence"/>
</dbReference>
<comment type="caution">
    <text evidence="1">The sequence shown here is derived from an EMBL/GenBank/DDBJ whole genome shotgun (WGS) entry which is preliminary data.</text>
</comment>
<name>A0AAE3VB09_9FIRM</name>
<organism evidence="1 2">
    <name type="scientific">Moryella indoligenes</name>
    <dbReference type="NCBI Taxonomy" id="371674"/>
    <lineage>
        <taxon>Bacteria</taxon>
        <taxon>Bacillati</taxon>
        <taxon>Bacillota</taxon>
        <taxon>Clostridia</taxon>
        <taxon>Lachnospirales</taxon>
        <taxon>Lachnospiraceae</taxon>
        <taxon>Moryella</taxon>
    </lineage>
</organism>
<reference evidence="1" key="1">
    <citation type="submission" date="2023-07" db="EMBL/GenBank/DDBJ databases">
        <title>Genomic Encyclopedia of Type Strains, Phase IV (KMG-IV): sequencing the most valuable type-strain genomes for metagenomic binning, comparative biology and taxonomic classification.</title>
        <authorList>
            <person name="Goeker M."/>
        </authorList>
    </citation>
    <scope>NUCLEOTIDE SEQUENCE</scope>
    <source>
        <strain evidence="1">DSM 19659</strain>
    </source>
</reference>
<sequence length="172" mass="19777">MNSKEYHDKFENLTSHKSTNESVYQEAMKMLEHRDGTDLEDIVILDARTGNVIVKNTLSVRSGQTGLTHEQYEIYQQASGKKVLLHNHPNGGRLSFTDLKTPFVNDEIEASIAVGHNGIVHIVSNSNRKIDTEKLYESLYNEYKEIYANSELSRIYALDDLYDLKIFDYESR</sequence>
<evidence type="ECO:0000313" key="1">
    <source>
        <dbReference type="EMBL" id="MDQ0153017.1"/>
    </source>
</evidence>
<proteinExistence type="predicted"/>
<evidence type="ECO:0008006" key="3">
    <source>
        <dbReference type="Google" id="ProtNLM"/>
    </source>
</evidence>
<evidence type="ECO:0000313" key="2">
    <source>
        <dbReference type="Proteomes" id="UP001241537"/>
    </source>
</evidence>
<dbReference type="RefSeq" id="WP_307255025.1">
    <property type="nucleotide sequence ID" value="NZ_JAUSTO010000011.1"/>
</dbReference>
<dbReference type="EMBL" id="JAUSTO010000011">
    <property type="protein sequence ID" value="MDQ0153017.1"/>
    <property type="molecule type" value="Genomic_DNA"/>
</dbReference>